<dbReference type="GO" id="GO:0032259">
    <property type="term" value="P:methylation"/>
    <property type="evidence" value="ECO:0007669"/>
    <property type="project" value="UniProtKB-KW"/>
</dbReference>
<name>A0A410WUC9_9BACL</name>
<feature type="domain" description="Methyltransferase type 11" evidence="1">
    <location>
        <begin position="124"/>
        <end position="184"/>
    </location>
</feature>
<dbReference type="OrthoDB" id="9787807at2"/>
<accession>A0A410WUC9</accession>
<evidence type="ECO:0000313" key="4">
    <source>
        <dbReference type="Proteomes" id="UP000288943"/>
    </source>
</evidence>
<protein>
    <submittedName>
        <fullName evidence="3">Class I SAM-dependent methyltransferase</fullName>
    </submittedName>
</protein>
<reference evidence="3 4" key="1">
    <citation type="submission" date="2018-01" db="EMBL/GenBank/DDBJ databases">
        <title>The whole genome sequencing and assembly of Paenibacillus chitinolyticus KCCM 41400 strain.</title>
        <authorList>
            <person name="Kim J.-Y."/>
            <person name="Park M.-K."/>
            <person name="Lee Y.-J."/>
            <person name="Yi H."/>
            <person name="Bahn Y.-S."/>
            <person name="Kim J.F."/>
            <person name="Lee D.-W."/>
        </authorList>
    </citation>
    <scope>NUCLEOTIDE SEQUENCE [LARGE SCALE GENOMIC DNA]</scope>
    <source>
        <strain evidence="3 4">KCCM 41400</strain>
    </source>
</reference>
<dbReference type="Gene3D" id="3.40.50.150">
    <property type="entry name" value="Vaccinia Virus protein VP39"/>
    <property type="match status" value="1"/>
</dbReference>
<keyword evidence="3" id="KW-0489">Methyltransferase</keyword>
<gene>
    <name evidence="2" type="ORF">M5X16_04820</name>
    <name evidence="3" type="ORF">PC41400_09905</name>
</gene>
<reference evidence="2 5" key="2">
    <citation type="submission" date="2022-05" db="EMBL/GenBank/DDBJ databases">
        <title>Genome Sequencing of Bee-Associated Microbes.</title>
        <authorList>
            <person name="Dunlap C."/>
        </authorList>
    </citation>
    <scope>NUCLEOTIDE SEQUENCE [LARGE SCALE GENOMIC DNA]</scope>
    <source>
        <strain evidence="2 5">NRRL B-23120</strain>
    </source>
</reference>
<keyword evidence="5" id="KW-1185">Reference proteome</keyword>
<dbReference type="InterPro" id="IPR029063">
    <property type="entry name" value="SAM-dependent_MTases_sf"/>
</dbReference>
<dbReference type="RefSeq" id="WP_042230881.1">
    <property type="nucleotide sequence ID" value="NZ_CP026520.1"/>
</dbReference>
<dbReference type="Proteomes" id="UP001527202">
    <property type="component" value="Unassembled WGS sequence"/>
</dbReference>
<dbReference type="EMBL" id="CP026520">
    <property type="protein sequence ID" value="QAV17963.1"/>
    <property type="molecule type" value="Genomic_DNA"/>
</dbReference>
<keyword evidence="3" id="KW-0808">Transferase</keyword>
<evidence type="ECO:0000313" key="2">
    <source>
        <dbReference type="EMBL" id="MCY9595099.1"/>
    </source>
</evidence>
<dbReference type="AlphaFoldDB" id="A0A410WUC9"/>
<dbReference type="SUPFAM" id="SSF53335">
    <property type="entry name" value="S-adenosyl-L-methionine-dependent methyltransferases"/>
    <property type="match status" value="1"/>
</dbReference>
<dbReference type="Proteomes" id="UP000288943">
    <property type="component" value="Chromosome"/>
</dbReference>
<proteinExistence type="predicted"/>
<dbReference type="Pfam" id="PF08241">
    <property type="entry name" value="Methyltransf_11"/>
    <property type="match status" value="1"/>
</dbReference>
<evidence type="ECO:0000259" key="1">
    <source>
        <dbReference type="Pfam" id="PF08241"/>
    </source>
</evidence>
<dbReference type="GO" id="GO:0008757">
    <property type="term" value="F:S-adenosylmethionine-dependent methyltransferase activity"/>
    <property type="evidence" value="ECO:0007669"/>
    <property type="project" value="InterPro"/>
</dbReference>
<sequence length="238" mass="27279">METKRFYEQTGVAMTCRNFEEYVRMFDLEPEKLRGKRVLDTGAGASAFTAEASRREIEARAADPLYAMGPSEIEGLGLEEIDRFIAKLTERRHMYNWDFYEGPELLKELRKKSFADFAADYANPASREEKYAAASLPELPHSEDEFDLVLCSHFLFLYGEQFGPEFHLQAMRELLRVCKPGGEVRIYPLLTFGGELYPQLPELLAELAREGVTAEYRPTRLAFIPGSRDYLTLHKVAD</sequence>
<evidence type="ECO:0000313" key="3">
    <source>
        <dbReference type="EMBL" id="QAV17963.1"/>
    </source>
</evidence>
<evidence type="ECO:0000313" key="5">
    <source>
        <dbReference type="Proteomes" id="UP001527202"/>
    </source>
</evidence>
<dbReference type="EMBL" id="JAMDMJ010000004">
    <property type="protein sequence ID" value="MCY9595099.1"/>
    <property type="molecule type" value="Genomic_DNA"/>
</dbReference>
<dbReference type="InterPro" id="IPR013216">
    <property type="entry name" value="Methyltransf_11"/>
</dbReference>
<dbReference type="GeneID" id="95375120"/>
<organism evidence="3 4">
    <name type="scientific">Paenibacillus chitinolyticus</name>
    <dbReference type="NCBI Taxonomy" id="79263"/>
    <lineage>
        <taxon>Bacteria</taxon>
        <taxon>Bacillati</taxon>
        <taxon>Bacillota</taxon>
        <taxon>Bacilli</taxon>
        <taxon>Bacillales</taxon>
        <taxon>Paenibacillaceae</taxon>
        <taxon>Paenibacillus</taxon>
    </lineage>
</organism>
<dbReference type="KEGG" id="pchi:PC41400_09905"/>